<evidence type="ECO:0000256" key="1">
    <source>
        <dbReference type="SAM" id="MobiDB-lite"/>
    </source>
</evidence>
<dbReference type="eggNOG" id="ENOG502S3BI">
    <property type="taxonomic scope" value="Eukaryota"/>
</dbReference>
<dbReference type="OMA" id="THFFAGN"/>
<dbReference type="PANTHER" id="PTHR21666:SF270">
    <property type="entry name" value="MUREIN HYDROLASE ACTIVATOR ENVC"/>
    <property type="match status" value="1"/>
</dbReference>
<dbReference type="PANTHER" id="PTHR21666">
    <property type="entry name" value="PEPTIDASE-RELATED"/>
    <property type="match status" value="1"/>
</dbReference>
<dbReference type="InParanoid" id="B7FPB4"/>
<accession>B7FPB4</accession>
<name>B7FPB4_PHATC</name>
<sequence>MGRKSNKSRRTTRKPVKSSSSCWNFLPDAGPGCHIARHDTFCSSPTSWVIEWETVDPADFSDEDNEVPDVAVDPEERTLSLCNIRDKHVVAYLTVFDTVLRGADGRELERGRTVNNQGVSQSCTTLIVLCPPFTFAHLCYLDISNEGEMLENLKIESDVQEWKKHPNPSDTHLTSVSFPFRLEGGPYLCTQGEGGQLTHFFAGNQHALDFRCPVGTPLLAVGHGTVIDVKDTNAKITGVAVSNLFEWNSVLLELDGSSKEGKGDPLFVEYVHIQGASVQVGDKVKRGQVIATSGTVGFSPEPHLHFCAYRSPDMSAPTVRVYFHSTRDPQETFLPRAGQYYDTNGLVEQDGDTATNDDVGS</sequence>
<evidence type="ECO:0000313" key="4">
    <source>
        <dbReference type="Proteomes" id="UP000000759"/>
    </source>
</evidence>
<dbReference type="AlphaFoldDB" id="B7FPB4"/>
<evidence type="ECO:0000259" key="2">
    <source>
        <dbReference type="Pfam" id="PF01551"/>
    </source>
</evidence>
<organism evidence="3 4">
    <name type="scientific">Phaeodactylum tricornutum (strain CCAP 1055/1)</name>
    <dbReference type="NCBI Taxonomy" id="556484"/>
    <lineage>
        <taxon>Eukaryota</taxon>
        <taxon>Sar</taxon>
        <taxon>Stramenopiles</taxon>
        <taxon>Ochrophyta</taxon>
        <taxon>Bacillariophyta</taxon>
        <taxon>Bacillariophyceae</taxon>
        <taxon>Bacillariophycidae</taxon>
        <taxon>Naviculales</taxon>
        <taxon>Phaeodactylaceae</taxon>
        <taxon>Phaeodactylum</taxon>
    </lineage>
</organism>
<dbReference type="GO" id="GO:0004222">
    <property type="term" value="F:metalloendopeptidase activity"/>
    <property type="evidence" value="ECO:0007669"/>
    <property type="project" value="TreeGrafter"/>
</dbReference>
<dbReference type="KEGG" id="pti:PHATRDRAFT_31778"/>
<dbReference type="STRING" id="556484.B7FPB4"/>
<dbReference type="Proteomes" id="UP000000759">
    <property type="component" value="Chromosome 1"/>
</dbReference>
<evidence type="ECO:0000313" key="3">
    <source>
        <dbReference type="EMBL" id="EEC51142.1"/>
    </source>
</evidence>
<dbReference type="Pfam" id="PF01551">
    <property type="entry name" value="Peptidase_M23"/>
    <property type="match status" value="1"/>
</dbReference>
<dbReference type="OrthoDB" id="204026at2759"/>
<feature type="compositionally biased region" description="Basic residues" evidence="1">
    <location>
        <begin position="1"/>
        <end position="16"/>
    </location>
</feature>
<dbReference type="InterPro" id="IPR050570">
    <property type="entry name" value="Cell_wall_metabolism_enzyme"/>
</dbReference>
<dbReference type="GeneID" id="7196120"/>
<proteinExistence type="predicted"/>
<dbReference type="InterPro" id="IPR011055">
    <property type="entry name" value="Dup_hybrid_motif"/>
</dbReference>
<dbReference type="RefSeq" id="XP_002176679.1">
    <property type="nucleotide sequence ID" value="XM_002176643.1"/>
</dbReference>
<dbReference type="EMBL" id="CM000605">
    <property type="protein sequence ID" value="EEC51142.1"/>
    <property type="molecule type" value="Genomic_DNA"/>
</dbReference>
<dbReference type="SUPFAM" id="SSF51261">
    <property type="entry name" value="Duplicated hybrid motif"/>
    <property type="match status" value="1"/>
</dbReference>
<reference evidence="3 4" key="1">
    <citation type="journal article" date="2008" name="Nature">
        <title>The Phaeodactylum genome reveals the evolutionary history of diatom genomes.</title>
        <authorList>
            <person name="Bowler C."/>
            <person name="Allen A.E."/>
            <person name="Badger J.H."/>
            <person name="Grimwood J."/>
            <person name="Jabbari K."/>
            <person name="Kuo A."/>
            <person name="Maheswari U."/>
            <person name="Martens C."/>
            <person name="Maumus F."/>
            <person name="Otillar R.P."/>
            <person name="Rayko E."/>
            <person name="Salamov A."/>
            <person name="Vandepoele K."/>
            <person name="Beszteri B."/>
            <person name="Gruber A."/>
            <person name="Heijde M."/>
            <person name="Katinka M."/>
            <person name="Mock T."/>
            <person name="Valentin K."/>
            <person name="Verret F."/>
            <person name="Berges J.A."/>
            <person name="Brownlee C."/>
            <person name="Cadoret J.P."/>
            <person name="Chiovitti A."/>
            <person name="Choi C.J."/>
            <person name="Coesel S."/>
            <person name="De Martino A."/>
            <person name="Detter J.C."/>
            <person name="Durkin C."/>
            <person name="Falciatore A."/>
            <person name="Fournet J."/>
            <person name="Haruta M."/>
            <person name="Huysman M.J."/>
            <person name="Jenkins B.D."/>
            <person name="Jiroutova K."/>
            <person name="Jorgensen R.E."/>
            <person name="Joubert Y."/>
            <person name="Kaplan A."/>
            <person name="Kroger N."/>
            <person name="Kroth P.G."/>
            <person name="La Roche J."/>
            <person name="Lindquist E."/>
            <person name="Lommer M."/>
            <person name="Martin-Jezequel V."/>
            <person name="Lopez P.J."/>
            <person name="Lucas S."/>
            <person name="Mangogna M."/>
            <person name="McGinnis K."/>
            <person name="Medlin L.K."/>
            <person name="Montsant A."/>
            <person name="Oudot-Le Secq M.P."/>
            <person name="Napoli C."/>
            <person name="Obornik M."/>
            <person name="Parker M.S."/>
            <person name="Petit J.L."/>
            <person name="Porcel B.M."/>
            <person name="Poulsen N."/>
            <person name="Robison M."/>
            <person name="Rychlewski L."/>
            <person name="Rynearson T.A."/>
            <person name="Schmutz J."/>
            <person name="Shapiro H."/>
            <person name="Siaut M."/>
            <person name="Stanley M."/>
            <person name="Sussman M.R."/>
            <person name="Taylor A.R."/>
            <person name="Vardi A."/>
            <person name="von Dassow P."/>
            <person name="Vyverman W."/>
            <person name="Willis A."/>
            <person name="Wyrwicz L.S."/>
            <person name="Rokhsar D.S."/>
            <person name="Weissenbach J."/>
            <person name="Armbrust E.V."/>
            <person name="Green B.R."/>
            <person name="Van de Peer Y."/>
            <person name="Grigoriev I.V."/>
        </authorList>
    </citation>
    <scope>NUCLEOTIDE SEQUENCE [LARGE SCALE GENOMIC DNA]</scope>
    <source>
        <strain evidence="3 4">CCAP 1055/1</strain>
    </source>
</reference>
<dbReference type="CDD" id="cd12797">
    <property type="entry name" value="M23_peptidase"/>
    <property type="match status" value="1"/>
</dbReference>
<dbReference type="PaxDb" id="2850-Phatr31778"/>
<feature type="domain" description="M23ase beta-sheet core" evidence="2">
    <location>
        <begin position="205"/>
        <end position="309"/>
    </location>
</feature>
<dbReference type="InterPro" id="IPR016047">
    <property type="entry name" value="M23ase_b-sheet_dom"/>
</dbReference>
<feature type="region of interest" description="Disordered" evidence="1">
    <location>
        <begin position="1"/>
        <end position="20"/>
    </location>
</feature>
<reference evidence="4" key="2">
    <citation type="submission" date="2008-08" db="EMBL/GenBank/DDBJ databases">
        <authorList>
            <consortium name="Diatom Consortium"/>
            <person name="Grigoriev I."/>
            <person name="Grimwood J."/>
            <person name="Kuo A."/>
            <person name="Otillar R.P."/>
            <person name="Salamov A."/>
            <person name="Detter J.C."/>
            <person name="Lindquist E."/>
            <person name="Shapiro H."/>
            <person name="Lucas S."/>
            <person name="Glavina del Rio T."/>
            <person name="Pitluck S."/>
            <person name="Rokhsar D."/>
            <person name="Bowler C."/>
        </authorList>
    </citation>
    <scope>GENOME REANNOTATION</scope>
    <source>
        <strain evidence="4">CCAP 1055/1</strain>
    </source>
</reference>
<gene>
    <name evidence="3" type="ORF">PHATRDRAFT_31778</name>
</gene>
<dbReference type="HOGENOM" id="CLU_757486_0_0_1"/>
<protein>
    <recommendedName>
        <fullName evidence="2">M23ase beta-sheet core domain-containing protein</fullName>
    </recommendedName>
</protein>
<keyword evidence="4" id="KW-1185">Reference proteome</keyword>
<dbReference type="Gene3D" id="2.70.70.10">
    <property type="entry name" value="Glucose Permease (Domain IIA)"/>
    <property type="match status" value="1"/>
</dbReference>